<reference evidence="1 2" key="1">
    <citation type="submission" date="2019-12" db="EMBL/GenBank/DDBJ databases">
        <title>Isolation and characterization of three novel carbon monoxide-oxidizing members of Halobacteria from salione crusts and soils.</title>
        <authorList>
            <person name="Myers M.R."/>
            <person name="King G.M."/>
        </authorList>
    </citation>
    <scope>NUCLEOTIDE SEQUENCE [LARGE SCALE GENOMIC DNA]</scope>
    <source>
        <strain evidence="1 2">WSH3</strain>
    </source>
</reference>
<keyword evidence="1" id="KW-0282">Flagellum</keyword>
<comment type="caution">
    <text evidence="1">The sequence shown here is derived from an EMBL/GenBank/DDBJ whole genome shotgun (WGS) entry which is preliminary data.</text>
</comment>
<dbReference type="InterPro" id="IPR055809">
    <property type="entry name" value="DUF7385"/>
</dbReference>
<dbReference type="OrthoDB" id="191000at2157"/>
<name>A0A6B0TB61_9EURY</name>
<proteinExistence type="predicted"/>
<keyword evidence="1" id="KW-0966">Cell projection</keyword>
<organism evidence="1 2">
    <name type="scientific">Halovenus carboxidivorans</name>
    <dbReference type="NCBI Taxonomy" id="2692199"/>
    <lineage>
        <taxon>Archaea</taxon>
        <taxon>Methanobacteriati</taxon>
        <taxon>Methanobacteriota</taxon>
        <taxon>Stenosarchaea group</taxon>
        <taxon>Halobacteria</taxon>
        <taxon>Halobacteriales</taxon>
        <taxon>Haloarculaceae</taxon>
        <taxon>Halovenus</taxon>
    </lineage>
</organism>
<protein>
    <submittedName>
        <fullName evidence="1">Flagella cluster protein</fullName>
    </submittedName>
</protein>
<evidence type="ECO:0000313" key="1">
    <source>
        <dbReference type="EMBL" id="MXR52863.1"/>
    </source>
</evidence>
<accession>A0A6B0TB61</accession>
<sequence>MEQLDISGEFDVHEYRHGLKLLREDRETMHLENRDDFACPACGEPFEKLFVTEARTSSFGKPTAPFCLARTESQLLLLTH</sequence>
<dbReference type="RefSeq" id="WP_159764995.1">
    <property type="nucleotide sequence ID" value="NZ_WUUT01000006.1"/>
</dbReference>
<dbReference type="EMBL" id="WUUT01000006">
    <property type="protein sequence ID" value="MXR52863.1"/>
    <property type="molecule type" value="Genomic_DNA"/>
</dbReference>
<dbReference type="Pfam" id="PF24110">
    <property type="entry name" value="DUF7385"/>
    <property type="match status" value="1"/>
</dbReference>
<keyword evidence="2" id="KW-1185">Reference proteome</keyword>
<keyword evidence="1" id="KW-0969">Cilium</keyword>
<evidence type="ECO:0000313" key="2">
    <source>
        <dbReference type="Proteomes" id="UP000466535"/>
    </source>
</evidence>
<gene>
    <name evidence="1" type="ORF">GRX03_14775</name>
</gene>
<dbReference type="Proteomes" id="UP000466535">
    <property type="component" value="Unassembled WGS sequence"/>
</dbReference>
<dbReference type="AlphaFoldDB" id="A0A6B0TB61"/>